<evidence type="ECO:0000259" key="22">
    <source>
        <dbReference type="PROSITE" id="PS50122"/>
    </source>
</evidence>
<dbReference type="InterPro" id="IPR050903">
    <property type="entry name" value="Bact_Chemotaxis_MeTrfase"/>
</dbReference>
<dbReference type="Pfam" id="PF01739">
    <property type="entry name" value="CheR"/>
    <property type="match status" value="1"/>
</dbReference>
<dbReference type="GO" id="GO:0006935">
    <property type="term" value="P:chemotaxis"/>
    <property type="evidence" value="ECO:0007669"/>
    <property type="project" value="UniProtKB-UniRule"/>
</dbReference>
<dbReference type="Gene3D" id="1.10.155.10">
    <property type="entry name" value="Chemotaxis receptor methyltransferase CheR, N-terminal domain"/>
    <property type="match status" value="1"/>
</dbReference>
<organism evidence="24 25">
    <name type="scientific">Lichenifustis flavocetrariae</name>
    <dbReference type="NCBI Taxonomy" id="2949735"/>
    <lineage>
        <taxon>Bacteria</taxon>
        <taxon>Pseudomonadati</taxon>
        <taxon>Pseudomonadota</taxon>
        <taxon>Alphaproteobacteria</taxon>
        <taxon>Hyphomicrobiales</taxon>
        <taxon>Lichenihabitantaceae</taxon>
        <taxon>Lichenifustis</taxon>
    </lineage>
</organism>
<dbReference type="Pfam" id="PF03705">
    <property type="entry name" value="CheR_N"/>
    <property type="match status" value="1"/>
</dbReference>
<evidence type="ECO:0000259" key="23">
    <source>
        <dbReference type="PROSITE" id="PS50123"/>
    </source>
</evidence>
<evidence type="ECO:0000256" key="12">
    <source>
        <dbReference type="ARBA" id="ARBA00022679"/>
    </source>
</evidence>
<dbReference type="InterPro" id="IPR036890">
    <property type="entry name" value="HATPase_C_sf"/>
</dbReference>
<evidence type="ECO:0000256" key="16">
    <source>
        <dbReference type="ARBA" id="ARBA00022840"/>
    </source>
</evidence>
<dbReference type="InterPro" id="IPR001610">
    <property type="entry name" value="PAC"/>
</dbReference>
<dbReference type="SMART" id="SM00091">
    <property type="entry name" value="PAS"/>
    <property type="match status" value="3"/>
</dbReference>
<evidence type="ECO:0000256" key="17">
    <source>
        <dbReference type="ARBA" id="ARBA00022991"/>
    </source>
</evidence>
<dbReference type="SUPFAM" id="SSF53335">
    <property type="entry name" value="S-adenosyl-L-methionine-dependent methyltransferases"/>
    <property type="match status" value="1"/>
</dbReference>
<evidence type="ECO:0000256" key="19">
    <source>
        <dbReference type="PROSITE-ProRule" id="PRU00050"/>
    </source>
</evidence>
<evidence type="ECO:0000256" key="2">
    <source>
        <dbReference type="ARBA" id="ARBA00001541"/>
    </source>
</evidence>
<evidence type="ECO:0000256" key="1">
    <source>
        <dbReference type="ARBA" id="ARBA00000085"/>
    </source>
</evidence>
<dbReference type="InterPro" id="IPR036804">
    <property type="entry name" value="CheR_N_sf"/>
</dbReference>
<feature type="coiled-coil region" evidence="20">
    <location>
        <begin position="660"/>
        <end position="719"/>
    </location>
</feature>
<keyword evidence="15" id="KW-0418">Kinase</keyword>
<dbReference type="InterPro" id="IPR000673">
    <property type="entry name" value="Sig_transdc_resp-reg_Me-estase"/>
</dbReference>
<gene>
    <name evidence="24" type="ORF">M8523_26800</name>
</gene>
<keyword evidence="11" id="KW-0288">FMN</keyword>
<keyword evidence="17" id="KW-0157">Chromophore</keyword>
<evidence type="ECO:0000256" key="20">
    <source>
        <dbReference type="SAM" id="Coils"/>
    </source>
</evidence>
<evidence type="ECO:0000256" key="5">
    <source>
        <dbReference type="ARBA" id="ARBA00021740"/>
    </source>
</evidence>
<dbReference type="CDD" id="cd16434">
    <property type="entry name" value="CheB-CheR_fusion"/>
    <property type="match status" value="1"/>
</dbReference>
<dbReference type="Pfam" id="PF08447">
    <property type="entry name" value="PAS_3"/>
    <property type="match status" value="2"/>
</dbReference>
<dbReference type="InterPro" id="IPR029063">
    <property type="entry name" value="SAM-dependent_MTases_sf"/>
</dbReference>
<evidence type="ECO:0000313" key="25">
    <source>
        <dbReference type="Proteomes" id="UP001165667"/>
    </source>
</evidence>
<feature type="domain" description="PAC" evidence="21">
    <location>
        <begin position="789"/>
        <end position="839"/>
    </location>
</feature>
<proteinExistence type="predicted"/>
<dbReference type="GO" id="GO:0000156">
    <property type="term" value="F:phosphorelay response regulator activity"/>
    <property type="evidence" value="ECO:0007669"/>
    <property type="project" value="InterPro"/>
</dbReference>
<reference evidence="24" key="1">
    <citation type="submission" date="2022-05" db="EMBL/GenBank/DDBJ databases">
        <authorList>
            <person name="Pankratov T."/>
        </authorList>
    </citation>
    <scope>NUCLEOTIDE SEQUENCE</scope>
    <source>
        <strain evidence="24">BP6-180914</strain>
    </source>
</reference>
<dbReference type="Gene3D" id="3.40.50.180">
    <property type="entry name" value="Methylesterase CheB, C-terminal domain"/>
    <property type="match status" value="1"/>
</dbReference>
<evidence type="ECO:0000256" key="4">
    <source>
        <dbReference type="ARBA" id="ARBA00012534"/>
    </source>
</evidence>
<dbReference type="PROSITE" id="PS50122">
    <property type="entry name" value="CHEB"/>
    <property type="match status" value="1"/>
</dbReference>
<dbReference type="Gene3D" id="3.30.450.20">
    <property type="entry name" value="PAS domain"/>
    <property type="match status" value="3"/>
</dbReference>
<sequence>MTQEPRIETAPPQNHTPICAIGASAGGVTALQSFFRQVPDDLGIAYVVILHLAPDQPSALHTILSACTKMPVHQVESDSHLRPNCVYVIPPDRELVIDGDSVTARTFTEPRGRRAPIDMFFRSIASARGDGVAVILSGAGSDGSVGVRSVKEAGGVIMVQEPAEAGFPMMPQNAIATGAADFIGPIVRLVERLAEVAHSKEAVRSLDMDGAANDLRRIVAFLRTRTGHDFSNYKRATVMRRVLRRMQVCRFDTLTEYDAHLRATPEEAKELFSDLLISVTMFFRDYQAFEALEQRAIAPLFDTLDETGIRAWVVGCASGEEAYSIAILMLEEAARRKTHVLIQIFASDLDEGALATAREGRYPRSIEADVSDERLSRFFVDEGTHYRIRREVRDLVLFASHSVLKDPPFSRLDLVTCRNLLIYIERSLQQQICAIFHYGLKPNRFLFLGTAETADSLPDLFVPIDREARVYQARAQALQSLPLLPNLPPTDRFAQLATGQVARLDAGTLAASFHAAALESTAPPSALVDDRQEIVHLSPKAGRFILHSAGAFSNKLSSIVRPELRLDLRLALLRAFDHKLATLTHSASVNFEGEWRRIALYVTPSSDGRRTAQALVLFLDGGPLPQVDTAPAGDRPDEVRHLHAELKASHEALIESRSSHEGSVQELRAANEELQSINEEYRSTAEELETSKEELQSINEELQTVNAELKSKLESISVAHSDLQNLTAATEIGTLFLDGRLRIKMFTAPIADLFNVTANDVGRAINHFTHQLDYDAIEADVRDVIGEARLIEREVRSHDGRWYIMRLRPYRTLEGRVDGTVLTFVDITQRREAEGKMIASEARLRALVEASSQIMYRMSPDWTEMRELSGGGVLRDTGSPDRNWLEHYIPAVDQLRVTAIIREAIQKKGVFDLEHQVRLADGTLGWTHSRAVPLLDDRGRIQEWFGTAADITQHRRTELAVRDSEERQRILIEGVPQLVWRAVDVGHWTWASPQWTAYTGLSEHESLGLGWLASIHLDDRPQVMEAWKSAERLGLFEAECRILWHKRGCYRWFQARATPLRDPGNRIIEWLGTSTDVDDLRTMQESQAVMVAELQHRTRNLIAVVRSVAKHTMDTTSDLETFRLKFNNRLEALARVQGLLSHSEQERITIATLVRTELEALGTPAMQEHRIKLQGPEVQLRNANVQTLALGLHELATNATKYGALATDHGRLTVSWTTYEDPVSGRRLQLHWVEHGIVQPRESVDALREGGYGRELIERALPYALGARTSFELGDDVVRCSIDLPLGGRTD</sequence>
<dbReference type="InterPro" id="IPR000014">
    <property type="entry name" value="PAS"/>
</dbReference>
<dbReference type="GO" id="GO:0009881">
    <property type="term" value="F:photoreceptor activity"/>
    <property type="evidence" value="ECO:0007669"/>
    <property type="project" value="UniProtKB-KW"/>
</dbReference>
<dbReference type="EMBL" id="JAMOIM010000028">
    <property type="protein sequence ID" value="MCW6511587.1"/>
    <property type="molecule type" value="Genomic_DNA"/>
</dbReference>
<evidence type="ECO:0000259" key="21">
    <source>
        <dbReference type="PROSITE" id="PS50113"/>
    </source>
</evidence>
<dbReference type="SMART" id="SM00138">
    <property type="entry name" value="MeTrc"/>
    <property type="match status" value="1"/>
</dbReference>
<feature type="domain" description="CheB-type methylesterase" evidence="22">
    <location>
        <begin position="12"/>
        <end position="200"/>
    </location>
</feature>
<keyword evidence="14" id="KW-0547">Nucleotide-binding</keyword>
<dbReference type="GO" id="GO:0005737">
    <property type="term" value="C:cytoplasm"/>
    <property type="evidence" value="ECO:0007669"/>
    <property type="project" value="InterPro"/>
</dbReference>
<accession>A0AA41Z248</accession>
<dbReference type="FunFam" id="3.30.450.20:FF:000099">
    <property type="entry name" value="Sensory box sensor histidine kinase"/>
    <property type="match status" value="1"/>
</dbReference>
<dbReference type="Pfam" id="PF07536">
    <property type="entry name" value="HWE_HK"/>
    <property type="match status" value="1"/>
</dbReference>
<comment type="catalytic activity">
    <reaction evidence="1">
        <text>ATP + protein L-histidine = ADP + protein N-phospho-L-histidine.</text>
        <dbReference type="EC" id="2.7.13.3"/>
    </reaction>
</comment>
<evidence type="ECO:0000256" key="11">
    <source>
        <dbReference type="ARBA" id="ARBA00022643"/>
    </source>
</evidence>
<dbReference type="Pfam" id="PF01339">
    <property type="entry name" value="CheB_methylest"/>
    <property type="match status" value="1"/>
</dbReference>
<dbReference type="GO" id="GO:0032259">
    <property type="term" value="P:methylation"/>
    <property type="evidence" value="ECO:0007669"/>
    <property type="project" value="UniProtKB-KW"/>
</dbReference>
<keyword evidence="7" id="KW-0597">Phosphoprotein</keyword>
<keyword evidence="12" id="KW-0808">Transferase</keyword>
<dbReference type="GO" id="GO:0008984">
    <property type="term" value="F:protein-glutamate methylesterase activity"/>
    <property type="evidence" value="ECO:0007669"/>
    <property type="project" value="InterPro"/>
</dbReference>
<dbReference type="InterPro" id="IPR035909">
    <property type="entry name" value="CheB_C"/>
</dbReference>
<feature type="active site" evidence="19">
    <location>
        <position position="142"/>
    </location>
</feature>
<evidence type="ECO:0000256" key="8">
    <source>
        <dbReference type="ARBA" id="ARBA00022603"/>
    </source>
</evidence>
<keyword evidence="18" id="KW-0675">Receptor</keyword>
<dbReference type="SMART" id="SM00086">
    <property type="entry name" value="PAC"/>
    <property type="match status" value="3"/>
</dbReference>
<dbReference type="EC" id="2.7.13.3" evidence="3"/>
<feature type="domain" description="PAC" evidence="21">
    <location>
        <begin position="911"/>
        <end position="963"/>
    </location>
</feature>
<comment type="caution">
    <text evidence="24">The sequence shown here is derived from an EMBL/GenBank/DDBJ whole genome shotgun (WGS) entry which is preliminary data.</text>
</comment>
<dbReference type="SUPFAM" id="SSF47757">
    <property type="entry name" value="Chemotaxis receptor methyltransferase CheR, N-terminal domain"/>
    <property type="match status" value="1"/>
</dbReference>
<dbReference type="InterPro" id="IPR022641">
    <property type="entry name" value="CheR_N"/>
</dbReference>
<dbReference type="Pfam" id="PF13596">
    <property type="entry name" value="PAS_10"/>
    <property type="match status" value="1"/>
</dbReference>
<feature type="domain" description="PAC" evidence="21">
    <location>
        <begin position="1036"/>
        <end position="1089"/>
    </location>
</feature>
<name>A0AA41Z248_9HYPH</name>
<dbReference type="PANTHER" id="PTHR24422:SF27">
    <property type="entry name" value="PROTEIN-GLUTAMATE O-METHYLTRANSFERASE"/>
    <property type="match status" value="1"/>
</dbReference>
<dbReference type="InterPro" id="IPR035965">
    <property type="entry name" value="PAS-like_dom_sf"/>
</dbReference>
<evidence type="ECO:0000256" key="3">
    <source>
        <dbReference type="ARBA" id="ARBA00012438"/>
    </source>
</evidence>
<dbReference type="SUPFAM" id="SSF52738">
    <property type="entry name" value="Methylesterase CheB, C-terminal domain"/>
    <property type="match status" value="1"/>
</dbReference>
<dbReference type="PROSITE" id="PS50123">
    <property type="entry name" value="CHER"/>
    <property type="match status" value="1"/>
</dbReference>
<dbReference type="RefSeq" id="WP_282587963.1">
    <property type="nucleotide sequence ID" value="NZ_JAMOIM010000028.1"/>
</dbReference>
<dbReference type="SUPFAM" id="SSF55785">
    <property type="entry name" value="PYP-like sensor domain (PAS domain)"/>
    <property type="match status" value="3"/>
</dbReference>
<dbReference type="GO" id="GO:0008983">
    <property type="term" value="F:protein-glutamate O-methyltransferase activity"/>
    <property type="evidence" value="ECO:0007669"/>
    <property type="project" value="UniProtKB-EC"/>
</dbReference>
<dbReference type="InterPro" id="IPR022642">
    <property type="entry name" value="CheR_C"/>
</dbReference>
<dbReference type="Proteomes" id="UP001165667">
    <property type="component" value="Unassembled WGS sequence"/>
</dbReference>
<dbReference type="InterPro" id="IPR011102">
    <property type="entry name" value="Sig_transdc_His_kinase_HWE"/>
</dbReference>
<keyword evidence="19" id="KW-0378">Hydrolase</keyword>
<keyword evidence="6" id="KW-0600">Photoreceptor protein</keyword>
<evidence type="ECO:0000256" key="10">
    <source>
        <dbReference type="ARBA" id="ARBA00022630"/>
    </source>
</evidence>
<dbReference type="NCBIfam" id="TIGR00229">
    <property type="entry name" value="sensory_box"/>
    <property type="match status" value="1"/>
</dbReference>
<keyword evidence="19" id="KW-0145">Chemotaxis</keyword>
<feature type="active site" evidence="19">
    <location>
        <position position="51"/>
    </location>
</feature>
<protein>
    <recommendedName>
        <fullName evidence="5">Blue-light-activated histidine kinase</fullName>
        <ecNumber evidence="4">2.1.1.80</ecNumber>
        <ecNumber evidence="3">2.7.13.3</ecNumber>
    </recommendedName>
</protein>
<comment type="catalytic activity">
    <reaction evidence="2">
        <text>L-glutamyl-[protein] + S-adenosyl-L-methionine = [protein]-L-glutamate 5-O-methyl ester + S-adenosyl-L-homocysteine</text>
        <dbReference type="Rhea" id="RHEA:24452"/>
        <dbReference type="Rhea" id="RHEA-COMP:10208"/>
        <dbReference type="Rhea" id="RHEA-COMP:10311"/>
        <dbReference type="ChEBI" id="CHEBI:29973"/>
        <dbReference type="ChEBI" id="CHEBI:57856"/>
        <dbReference type="ChEBI" id="CHEBI:59789"/>
        <dbReference type="ChEBI" id="CHEBI:82795"/>
        <dbReference type="EC" id="2.1.1.80"/>
    </reaction>
</comment>
<dbReference type="SMART" id="SM00911">
    <property type="entry name" value="HWE_HK"/>
    <property type="match status" value="1"/>
</dbReference>
<dbReference type="PANTHER" id="PTHR24422">
    <property type="entry name" value="CHEMOTAXIS PROTEIN METHYLTRANSFERASE"/>
    <property type="match status" value="1"/>
</dbReference>
<keyword evidence="8" id="KW-0489">Methyltransferase</keyword>
<dbReference type="InterPro" id="IPR000780">
    <property type="entry name" value="CheR_MeTrfase"/>
</dbReference>
<evidence type="ECO:0000256" key="15">
    <source>
        <dbReference type="ARBA" id="ARBA00022777"/>
    </source>
</evidence>
<evidence type="ECO:0000256" key="13">
    <source>
        <dbReference type="ARBA" id="ARBA00022691"/>
    </source>
</evidence>
<evidence type="ECO:0000256" key="9">
    <source>
        <dbReference type="ARBA" id="ARBA00022606"/>
    </source>
</evidence>
<dbReference type="InterPro" id="IPR000700">
    <property type="entry name" value="PAS-assoc_C"/>
</dbReference>
<dbReference type="InterPro" id="IPR013655">
    <property type="entry name" value="PAS_fold_3"/>
</dbReference>
<keyword evidence="25" id="KW-1185">Reference proteome</keyword>
<dbReference type="CDD" id="cd00130">
    <property type="entry name" value="PAS"/>
    <property type="match status" value="3"/>
</dbReference>
<evidence type="ECO:0000256" key="7">
    <source>
        <dbReference type="ARBA" id="ARBA00022553"/>
    </source>
</evidence>
<evidence type="ECO:0000256" key="14">
    <source>
        <dbReference type="ARBA" id="ARBA00022741"/>
    </source>
</evidence>
<keyword evidence="20" id="KW-0175">Coiled coil</keyword>
<dbReference type="Gene3D" id="3.40.50.150">
    <property type="entry name" value="Vaccinia Virus protein VP39"/>
    <property type="match status" value="1"/>
</dbReference>
<dbReference type="PROSITE" id="PS50113">
    <property type="entry name" value="PAC"/>
    <property type="match status" value="3"/>
</dbReference>
<evidence type="ECO:0000313" key="24">
    <source>
        <dbReference type="EMBL" id="MCW6511587.1"/>
    </source>
</evidence>
<keyword evidence="16" id="KW-0067">ATP-binding</keyword>
<feature type="active site" evidence="19">
    <location>
        <position position="24"/>
    </location>
</feature>
<keyword evidence="9" id="KW-0716">Sensory transduction</keyword>
<dbReference type="GO" id="GO:0004673">
    <property type="term" value="F:protein histidine kinase activity"/>
    <property type="evidence" value="ECO:0007669"/>
    <property type="project" value="UniProtKB-EC"/>
</dbReference>
<evidence type="ECO:0000256" key="6">
    <source>
        <dbReference type="ARBA" id="ARBA00022543"/>
    </source>
</evidence>
<dbReference type="PRINTS" id="PR00996">
    <property type="entry name" value="CHERMTFRASE"/>
</dbReference>
<evidence type="ECO:0000256" key="18">
    <source>
        <dbReference type="ARBA" id="ARBA00023170"/>
    </source>
</evidence>
<keyword evidence="10" id="KW-0285">Flavoprotein</keyword>
<feature type="domain" description="CheR-type methyltransferase" evidence="23">
    <location>
        <begin position="203"/>
        <end position="453"/>
    </location>
</feature>
<dbReference type="EC" id="2.1.1.80" evidence="4"/>
<keyword evidence="13" id="KW-0949">S-adenosyl-L-methionine</keyword>
<dbReference type="GO" id="GO:0005524">
    <property type="term" value="F:ATP binding"/>
    <property type="evidence" value="ECO:0007669"/>
    <property type="project" value="UniProtKB-KW"/>
</dbReference>
<dbReference type="Gene3D" id="3.30.565.10">
    <property type="entry name" value="Histidine kinase-like ATPase, C-terminal domain"/>
    <property type="match status" value="1"/>
</dbReference>